<dbReference type="SUPFAM" id="SSF140931">
    <property type="entry name" value="Fic-like"/>
    <property type="match status" value="1"/>
</dbReference>
<feature type="binding site" evidence="1">
    <location>
        <position position="221"/>
    </location>
    <ligand>
        <name>ATP</name>
        <dbReference type="ChEBI" id="CHEBI:30616"/>
    </ligand>
</feature>
<sequence>MAINNATANKAARAGRYLRQPTGYRAFIPAPLPPDPPLDLGGVLRDKLSAADYALGRLDGAVLTLPNPDLFVFMYVRKEAVLSSQIEGTQSSLQNLLAAEAQLFDPDTPKDVNEVANYVRAMNHGLNRLADLPFSVRLIREIHAQLMQGVRGGRLQPGELRTSQNWIGPAGCTLANATFVPPPPHEVPQALSDLERFLHDGGGLPPLVQVGLAHAQFETIHPFLDGNGRIGRLLIAFLLTEKRLLSKPVLYLSHYFRQRRSEYYERLQAVRDVGDWEGWLAFFLDGVIDVSQQATHTAAAILRMREDYRARITEHLGRAAANGQRVMDRLFDHPIVSVATVREWLGLTPAGANQIVSRLEGIGLLREITGYARNRRFRFEPYVRLFEETGEGAV</sequence>
<dbReference type="PANTHER" id="PTHR13504">
    <property type="entry name" value="FIDO DOMAIN-CONTAINING PROTEIN DDB_G0283145"/>
    <property type="match status" value="1"/>
</dbReference>
<evidence type="ECO:0000259" key="4">
    <source>
        <dbReference type="PROSITE" id="PS51459"/>
    </source>
</evidence>
<dbReference type="InterPro" id="IPR036390">
    <property type="entry name" value="WH_DNA-bd_sf"/>
</dbReference>
<dbReference type="InterPro" id="IPR040198">
    <property type="entry name" value="Fido_containing"/>
</dbReference>
<feature type="binding site" evidence="1">
    <location>
        <begin position="226"/>
        <end position="232"/>
    </location>
    <ligand>
        <name>ATP</name>
        <dbReference type="ChEBI" id="CHEBI:30616"/>
    </ligand>
</feature>
<feature type="binding site" evidence="1">
    <location>
        <position position="263"/>
    </location>
    <ligand>
        <name>ATP</name>
        <dbReference type="ChEBI" id="CHEBI:30616"/>
    </ligand>
</feature>
<dbReference type="Pfam" id="PF02661">
    <property type="entry name" value="Fic"/>
    <property type="match status" value="1"/>
</dbReference>
<proteinExistence type="predicted"/>
<gene>
    <name evidence="5" type="ORF">EDC62_2585</name>
</gene>
<dbReference type="InterPro" id="IPR026287">
    <property type="entry name" value="SoFic-like"/>
</dbReference>
<keyword evidence="1" id="KW-0547">Nucleotide-binding</keyword>
<dbReference type="Gene3D" id="1.10.3290.10">
    <property type="entry name" value="Fido-like domain"/>
    <property type="match status" value="1"/>
</dbReference>
<dbReference type="GO" id="GO:0005524">
    <property type="term" value="F:ATP binding"/>
    <property type="evidence" value="ECO:0007669"/>
    <property type="project" value="UniProtKB-KW"/>
</dbReference>
<feature type="binding site" evidence="3">
    <location>
        <begin position="263"/>
        <end position="264"/>
    </location>
    <ligand>
        <name>ATP</name>
        <dbReference type="ChEBI" id="CHEBI:30616"/>
    </ligand>
</feature>
<dbReference type="AlphaFoldDB" id="A0A3N4TWG8"/>
<dbReference type="InterPro" id="IPR025758">
    <property type="entry name" value="Fic/DOC_N"/>
</dbReference>
<dbReference type="Gene3D" id="1.10.10.10">
    <property type="entry name" value="Winged helix-like DNA-binding domain superfamily/Winged helix DNA-binding domain"/>
    <property type="match status" value="1"/>
</dbReference>
<evidence type="ECO:0000256" key="3">
    <source>
        <dbReference type="PIRSR" id="PIRSR640198-2"/>
    </source>
</evidence>
<evidence type="ECO:0000256" key="2">
    <source>
        <dbReference type="PIRSR" id="PIRSR640198-1"/>
    </source>
</evidence>
<reference evidence="5 6" key="1">
    <citation type="submission" date="2018-11" db="EMBL/GenBank/DDBJ databases">
        <title>Genomic Encyclopedia of Type Strains, Phase IV (KMG-IV): sequencing the most valuable type-strain genomes for metagenomic binning, comparative biology and taxonomic classification.</title>
        <authorList>
            <person name="Goeker M."/>
        </authorList>
    </citation>
    <scope>NUCLEOTIDE SEQUENCE [LARGE SCALE GENOMIC DNA]</scope>
    <source>
        <strain evidence="5 6">DSM 101684</strain>
    </source>
</reference>
<dbReference type="OrthoDB" id="9813719at2"/>
<dbReference type="SUPFAM" id="SSF46785">
    <property type="entry name" value="Winged helix' DNA-binding domain"/>
    <property type="match status" value="1"/>
</dbReference>
<evidence type="ECO:0000313" key="5">
    <source>
        <dbReference type="EMBL" id="RPE62886.1"/>
    </source>
</evidence>
<feature type="binding site" evidence="3">
    <location>
        <begin position="225"/>
        <end position="232"/>
    </location>
    <ligand>
        <name>ATP</name>
        <dbReference type="ChEBI" id="CHEBI:30616"/>
    </ligand>
</feature>
<feature type="active site" evidence="2">
    <location>
        <position position="221"/>
    </location>
</feature>
<dbReference type="Proteomes" id="UP000272193">
    <property type="component" value="Unassembled WGS sequence"/>
</dbReference>
<dbReference type="RefSeq" id="WP_124224214.1">
    <property type="nucleotide sequence ID" value="NZ_RKQL01000008.1"/>
</dbReference>
<keyword evidence="6" id="KW-1185">Reference proteome</keyword>
<dbReference type="InterPro" id="IPR036388">
    <property type="entry name" value="WH-like_DNA-bd_sf"/>
</dbReference>
<dbReference type="PROSITE" id="PS51459">
    <property type="entry name" value="FIDO"/>
    <property type="match status" value="1"/>
</dbReference>
<organism evidence="5 6">
    <name type="scientific">Tibeticola sediminis</name>
    <dbReference type="NCBI Taxonomy" id="1917811"/>
    <lineage>
        <taxon>Bacteria</taxon>
        <taxon>Pseudomonadati</taxon>
        <taxon>Pseudomonadota</taxon>
        <taxon>Betaproteobacteria</taxon>
        <taxon>Burkholderiales</taxon>
        <taxon>Comamonadaceae</taxon>
        <taxon>Tibeticola</taxon>
    </lineage>
</organism>
<evidence type="ECO:0000256" key="1">
    <source>
        <dbReference type="PIRSR" id="PIRSR038925-1"/>
    </source>
</evidence>
<name>A0A3N4TWG8_9BURK</name>
<feature type="binding site" evidence="1">
    <location>
        <position position="87"/>
    </location>
    <ligand>
        <name>ATP</name>
        <dbReference type="ChEBI" id="CHEBI:30616"/>
    </ligand>
</feature>
<comment type="caution">
    <text evidence="5">The sequence shown here is derived from an EMBL/GenBank/DDBJ whole genome shotgun (WGS) entry which is preliminary data.</text>
</comment>
<dbReference type="InterPro" id="IPR036597">
    <property type="entry name" value="Fido-like_dom_sf"/>
</dbReference>
<dbReference type="Pfam" id="PF13784">
    <property type="entry name" value="Fic_N"/>
    <property type="match status" value="1"/>
</dbReference>
<dbReference type="PANTHER" id="PTHR13504:SF38">
    <property type="entry name" value="FIDO DOMAIN-CONTAINING PROTEIN"/>
    <property type="match status" value="1"/>
</dbReference>
<dbReference type="EMBL" id="RKQL01000008">
    <property type="protein sequence ID" value="RPE62886.1"/>
    <property type="molecule type" value="Genomic_DNA"/>
</dbReference>
<protein>
    <submittedName>
        <fullName evidence="5">Fic family protein</fullName>
    </submittedName>
</protein>
<dbReference type="InterPro" id="IPR003812">
    <property type="entry name" value="Fido"/>
</dbReference>
<evidence type="ECO:0000313" key="6">
    <source>
        <dbReference type="Proteomes" id="UP000272193"/>
    </source>
</evidence>
<dbReference type="PIRSF" id="PIRSF038925">
    <property type="entry name" value="AMP-prot_trans"/>
    <property type="match status" value="1"/>
</dbReference>
<keyword evidence="1" id="KW-0067">ATP-binding</keyword>
<feature type="domain" description="Fido" evidence="4">
    <location>
        <begin position="134"/>
        <end position="285"/>
    </location>
</feature>
<accession>A0A3N4TWG8</accession>